<dbReference type="PROSITE" id="PS50850">
    <property type="entry name" value="MFS"/>
    <property type="match status" value="1"/>
</dbReference>
<feature type="region of interest" description="Disordered" evidence="9">
    <location>
        <begin position="1"/>
        <end position="21"/>
    </location>
</feature>
<dbReference type="InterPro" id="IPR005828">
    <property type="entry name" value="MFS_sugar_transport-like"/>
</dbReference>
<feature type="transmembrane region" description="Helical" evidence="10">
    <location>
        <begin position="167"/>
        <end position="190"/>
    </location>
</feature>
<evidence type="ECO:0000256" key="10">
    <source>
        <dbReference type="SAM" id="Phobius"/>
    </source>
</evidence>
<dbReference type="Pfam" id="PF07690">
    <property type="entry name" value="MFS_1"/>
    <property type="match status" value="1"/>
</dbReference>
<feature type="transmembrane region" description="Helical" evidence="10">
    <location>
        <begin position="257"/>
        <end position="278"/>
    </location>
</feature>
<dbReference type="EMBL" id="FNKH01000002">
    <property type="protein sequence ID" value="SDQ84228.1"/>
    <property type="molecule type" value="Genomic_DNA"/>
</dbReference>
<keyword evidence="13" id="KW-1185">Reference proteome</keyword>
<dbReference type="OrthoDB" id="8953821at2"/>
<reference evidence="12 13" key="1">
    <citation type="submission" date="2016-10" db="EMBL/GenBank/DDBJ databases">
        <authorList>
            <person name="de Groot N.N."/>
        </authorList>
    </citation>
    <scope>NUCLEOTIDE SEQUENCE [LARGE SCALE GENOMIC DNA]</scope>
    <source>
        <strain evidence="12 13">DSM 20117</strain>
    </source>
</reference>
<evidence type="ECO:0000256" key="5">
    <source>
        <dbReference type="ARBA" id="ARBA00022692"/>
    </source>
</evidence>
<keyword evidence="6" id="KW-0769">Symport</keyword>
<dbReference type="InterPro" id="IPR005829">
    <property type="entry name" value="Sugar_transporter_CS"/>
</dbReference>
<feature type="domain" description="Major facilitator superfamily (MFS) profile" evidence="11">
    <location>
        <begin position="30"/>
        <end position="434"/>
    </location>
</feature>
<dbReference type="AlphaFoldDB" id="A0A1H1E6U4"/>
<keyword evidence="4" id="KW-1003">Cell membrane</keyword>
<comment type="similarity">
    <text evidence="2">Belongs to the major facilitator superfamily. Metabolite:H+ Symporter (MHS) family (TC 2.A.1.6) family.</text>
</comment>
<dbReference type="InterPro" id="IPR051084">
    <property type="entry name" value="H+-coupled_symporters"/>
</dbReference>
<evidence type="ECO:0000256" key="6">
    <source>
        <dbReference type="ARBA" id="ARBA00022847"/>
    </source>
</evidence>
<dbReference type="InterPro" id="IPR011701">
    <property type="entry name" value="MFS"/>
</dbReference>
<keyword evidence="7 10" id="KW-1133">Transmembrane helix</keyword>
<feature type="transmembrane region" description="Helical" evidence="10">
    <location>
        <begin position="411"/>
        <end position="430"/>
    </location>
</feature>
<dbReference type="InterPro" id="IPR036259">
    <property type="entry name" value="MFS_trans_sf"/>
</dbReference>
<evidence type="ECO:0000256" key="1">
    <source>
        <dbReference type="ARBA" id="ARBA00004651"/>
    </source>
</evidence>
<evidence type="ECO:0000256" key="4">
    <source>
        <dbReference type="ARBA" id="ARBA00022475"/>
    </source>
</evidence>
<dbReference type="Pfam" id="PF00083">
    <property type="entry name" value="Sugar_tr"/>
    <property type="match status" value="1"/>
</dbReference>
<feature type="transmembrane region" description="Helical" evidence="10">
    <location>
        <begin position="202"/>
        <end position="220"/>
    </location>
</feature>
<evidence type="ECO:0000256" key="8">
    <source>
        <dbReference type="ARBA" id="ARBA00023136"/>
    </source>
</evidence>
<sequence>MTTNEKTNPAHPGHPAKHLPPQPVVSARRTLLGTGVGNAIEWYDWAVYATFAPFFAGQLFNNEDPASAVLATLAIFAVGFLARPLGGFVFGWLGDRIGRKYSMTLAVALASVGSLLIGIAPTYAAMGALASVTLLVARLIQGLAHGGELPSSQTYLSEMAPKEKRGFWATLIYTSGTVGTLFGILLGAVLTLVLSSEQMLAWGWRIPFLLGAALGLYGLVMRTRMKETDLFEQETTQEKREPMWPQIIRYRKQALQVIGLTVGLTVVYYTWGIVAPTYASTSLGMDRGAALWSGVIANIVFLIALPIWGKVSDKIGRKPVLWISSIGAATMHFPMTWLLQDSPWQLVVSMSVMLIFIAASAAIVPAVYAELFPTSIRTIGVGVPYSICVALFGGTAPYLNSWLTANAGPNAFAFYTVTLLLVSVAFIFTIPETKGKDLREEPIAVPAR</sequence>
<protein>
    <submittedName>
        <fullName evidence="12">MFS transporter, MHS family, alpha-ketoglutarate permease</fullName>
    </submittedName>
</protein>
<evidence type="ECO:0000313" key="12">
    <source>
        <dbReference type="EMBL" id="SDQ84228.1"/>
    </source>
</evidence>
<evidence type="ECO:0000256" key="7">
    <source>
        <dbReference type="ARBA" id="ARBA00022989"/>
    </source>
</evidence>
<feature type="transmembrane region" description="Helical" evidence="10">
    <location>
        <begin position="320"/>
        <end position="340"/>
    </location>
</feature>
<gene>
    <name evidence="12" type="ORF">SAMN04489742_2782</name>
</gene>
<evidence type="ECO:0000256" key="2">
    <source>
        <dbReference type="ARBA" id="ARBA00008240"/>
    </source>
</evidence>
<feature type="transmembrane region" description="Helical" evidence="10">
    <location>
        <begin position="290"/>
        <end position="308"/>
    </location>
</feature>
<dbReference type="InterPro" id="IPR020846">
    <property type="entry name" value="MFS_dom"/>
</dbReference>
<feature type="transmembrane region" description="Helical" evidence="10">
    <location>
        <begin position="346"/>
        <end position="367"/>
    </location>
</feature>
<keyword evidence="8 10" id="KW-0472">Membrane</keyword>
<dbReference type="PROSITE" id="PS00217">
    <property type="entry name" value="SUGAR_TRANSPORT_2"/>
    <property type="match status" value="1"/>
</dbReference>
<evidence type="ECO:0000313" key="13">
    <source>
        <dbReference type="Proteomes" id="UP000181917"/>
    </source>
</evidence>
<keyword evidence="5 10" id="KW-0812">Transmembrane</keyword>
<feature type="transmembrane region" description="Helical" evidence="10">
    <location>
        <begin position="101"/>
        <end position="120"/>
    </location>
</feature>
<dbReference type="PANTHER" id="PTHR43528">
    <property type="entry name" value="ALPHA-KETOGLUTARATE PERMEASE"/>
    <property type="match status" value="1"/>
</dbReference>
<proteinExistence type="inferred from homology"/>
<dbReference type="Proteomes" id="UP000181917">
    <property type="component" value="Unassembled WGS sequence"/>
</dbReference>
<feature type="transmembrane region" description="Helical" evidence="10">
    <location>
        <begin position="379"/>
        <end position="399"/>
    </location>
</feature>
<accession>A0A1H1E6U4</accession>
<organism evidence="12 13">
    <name type="scientific">Crystallibacter crystallopoietes</name>
    <dbReference type="NCBI Taxonomy" id="37928"/>
    <lineage>
        <taxon>Bacteria</taxon>
        <taxon>Bacillati</taxon>
        <taxon>Actinomycetota</taxon>
        <taxon>Actinomycetes</taxon>
        <taxon>Micrococcales</taxon>
        <taxon>Micrococcaceae</taxon>
        <taxon>Crystallibacter</taxon>
    </lineage>
</organism>
<dbReference type="RefSeq" id="WP_083339746.1">
    <property type="nucleotide sequence ID" value="NZ_CP018863.1"/>
</dbReference>
<name>A0A1H1E6U4_9MICC</name>
<dbReference type="GO" id="GO:0015293">
    <property type="term" value="F:symporter activity"/>
    <property type="evidence" value="ECO:0007669"/>
    <property type="project" value="UniProtKB-KW"/>
</dbReference>
<dbReference type="SUPFAM" id="SSF103473">
    <property type="entry name" value="MFS general substrate transporter"/>
    <property type="match status" value="1"/>
</dbReference>
<feature type="transmembrane region" description="Helical" evidence="10">
    <location>
        <begin position="68"/>
        <end position="94"/>
    </location>
</feature>
<dbReference type="Gene3D" id="1.20.1250.20">
    <property type="entry name" value="MFS general substrate transporter like domains"/>
    <property type="match status" value="2"/>
</dbReference>
<dbReference type="PANTHER" id="PTHR43528:SF1">
    <property type="entry name" value="ALPHA-KETOGLUTARATE PERMEASE"/>
    <property type="match status" value="1"/>
</dbReference>
<dbReference type="GO" id="GO:0005886">
    <property type="term" value="C:plasma membrane"/>
    <property type="evidence" value="ECO:0007669"/>
    <property type="project" value="UniProtKB-SubCell"/>
</dbReference>
<evidence type="ECO:0000259" key="11">
    <source>
        <dbReference type="PROSITE" id="PS50850"/>
    </source>
</evidence>
<evidence type="ECO:0000256" key="9">
    <source>
        <dbReference type="SAM" id="MobiDB-lite"/>
    </source>
</evidence>
<comment type="subcellular location">
    <subcellularLocation>
        <location evidence="1">Cell membrane</location>
        <topology evidence="1">Multi-pass membrane protein</topology>
    </subcellularLocation>
</comment>
<evidence type="ECO:0000256" key="3">
    <source>
        <dbReference type="ARBA" id="ARBA00022448"/>
    </source>
</evidence>
<keyword evidence="3" id="KW-0813">Transport</keyword>